<comment type="caution">
    <text evidence="2">The sequence shown here is derived from an EMBL/GenBank/DDBJ whole genome shotgun (WGS) entry which is preliminary data.</text>
</comment>
<dbReference type="InterPro" id="IPR036047">
    <property type="entry name" value="F-box-like_dom_sf"/>
</dbReference>
<gene>
    <name evidence="2" type="ORF">JXQ802_LOCUS7192</name>
</gene>
<dbReference type="PANTHER" id="PTHR31350:SF27">
    <property type="entry name" value="HEMIMETHYLATED DNA-BINDING DOMAIN-CONTAINING PROTEIN"/>
    <property type="match status" value="1"/>
</dbReference>
<dbReference type="Gene3D" id="2.30.30.390">
    <property type="entry name" value="Hemimethylated DNA-binding domain"/>
    <property type="match status" value="1"/>
</dbReference>
<dbReference type="PANTHER" id="PTHR31350">
    <property type="entry name" value="SI:DKEY-261L7.2"/>
    <property type="match status" value="1"/>
</dbReference>
<dbReference type="Proteomes" id="UP000663870">
    <property type="component" value="Unassembled WGS sequence"/>
</dbReference>
<dbReference type="InterPro" id="IPR036623">
    <property type="entry name" value="Hemimethylated_DNA-bd_sf"/>
</dbReference>
<dbReference type="SUPFAM" id="SSF141255">
    <property type="entry name" value="YccV-like"/>
    <property type="match status" value="1"/>
</dbReference>
<dbReference type="Pfam" id="PF13369">
    <property type="entry name" value="Transglut_core2"/>
    <property type="match status" value="1"/>
</dbReference>
<evidence type="ECO:0000259" key="1">
    <source>
        <dbReference type="PROSITE" id="PS50181"/>
    </source>
</evidence>
<keyword evidence="3" id="KW-1185">Reference proteome</keyword>
<dbReference type="InterPro" id="IPR011722">
    <property type="entry name" value="Hemimethylated_DNA-bd_dom"/>
</dbReference>
<proteinExistence type="predicted"/>
<dbReference type="PROSITE" id="PS50181">
    <property type="entry name" value="FBOX"/>
    <property type="match status" value="1"/>
</dbReference>
<dbReference type="InterPro" id="IPR032698">
    <property type="entry name" value="SirB1_N"/>
</dbReference>
<reference evidence="2" key="1">
    <citation type="submission" date="2021-02" db="EMBL/GenBank/DDBJ databases">
        <authorList>
            <person name="Nowell W R."/>
        </authorList>
    </citation>
    <scope>NUCLEOTIDE SEQUENCE</scope>
</reference>
<dbReference type="Pfam" id="PF08755">
    <property type="entry name" value="YccV-like"/>
    <property type="match status" value="1"/>
</dbReference>
<organism evidence="2 3">
    <name type="scientific">Rotaria sordida</name>
    <dbReference type="NCBI Taxonomy" id="392033"/>
    <lineage>
        <taxon>Eukaryota</taxon>
        <taxon>Metazoa</taxon>
        <taxon>Spiralia</taxon>
        <taxon>Gnathifera</taxon>
        <taxon>Rotifera</taxon>
        <taxon>Eurotatoria</taxon>
        <taxon>Bdelloidea</taxon>
        <taxon>Philodinida</taxon>
        <taxon>Philodinidae</taxon>
        <taxon>Rotaria</taxon>
    </lineage>
</organism>
<dbReference type="Gene3D" id="1.20.1280.50">
    <property type="match status" value="1"/>
</dbReference>
<sequence>MTSSIETLPPELFRFILAYLSPEDTSALAQTCHRMNIITRDDKIWQQYFLQRYIFSTNSIQYSDEEYLPSSALKFTEPPDNCTWQEYFIQRSLQDKHIRSLLNEIISIRIKRIHNAELISSTYGFLAFDVLRHYFSPSIDTSKQLNTSITLNLRNLTREYYSLDIARLISRNIGLSLLNDLKNRTETRTEGKALINALFIIQCFHPYGIFLSLNRLHLIGERLINDPIFSTLNVNEKCESIIKTMKIEKFLAANGGDEYYDLENSFLFSTFNGKPTIPLTLVAIFCALADECGLIAQPIGFPGEVMIQVEQSLNNSIPLIISIFDGKIITLNEINVRLADVLDRPLTYPLFITPIIELVIRSARNIINSISRYTTSSLNSYGLYAAVSILKILGDGALPFAFHSMINVIKEHFPMDIRFLEMLSSPLTTLNDDLDQIRNQDLNPLPIEEKRRINSSPKFYAGQIFQHKQYNYWGVICGWDLICMASTLWQVRMGITNLLRGASQPFYHILANDSSRRYVAEDNINTDAFNLIDDQQEKYSIVQNLCSIDDIGKYFERVDVINARFIPNNELRNEYPDDFV</sequence>
<dbReference type="NCBIfam" id="TIGR02097">
    <property type="entry name" value="yccV"/>
    <property type="match status" value="1"/>
</dbReference>
<evidence type="ECO:0000313" key="2">
    <source>
        <dbReference type="EMBL" id="CAF0861071.1"/>
    </source>
</evidence>
<dbReference type="SUPFAM" id="SSF81383">
    <property type="entry name" value="F-box domain"/>
    <property type="match status" value="1"/>
</dbReference>
<dbReference type="EMBL" id="CAJNOL010000118">
    <property type="protein sequence ID" value="CAF0861071.1"/>
    <property type="molecule type" value="Genomic_DNA"/>
</dbReference>
<dbReference type="InterPro" id="IPR001810">
    <property type="entry name" value="F-box_dom"/>
</dbReference>
<dbReference type="AlphaFoldDB" id="A0A813WZL3"/>
<dbReference type="SMART" id="SM00992">
    <property type="entry name" value="YccV-like"/>
    <property type="match status" value="1"/>
</dbReference>
<dbReference type="GO" id="GO:0003677">
    <property type="term" value="F:DNA binding"/>
    <property type="evidence" value="ECO:0007669"/>
    <property type="project" value="InterPro"/>
</dbReference>
<dbReference type="SMART" id="SM00256">
    <property type="entry name" value="FBOX"/>
    <property type="match status" value="1"/>
</dbReference>
<accession>A0A813WZL3</accession>
<evidence type="ECO:0000313" key="3">
    <source>
        <dbReference type="Proteomes" id="UP000663870"/>
    </source>
</evidence>
<protein>
    <recommendedName>
        <fullName evidence="1">F-box domain-containing protein</fullName>
    </recommendedName>
</protein>
<name>A0A813WZL3_9BILA</name>
<dbReference type="Pfam" id="PF12937">
    <property type="entry name" value="F-box-like"/>
    <property type="match status" value="1"/>
</dbReference>
<feature type="domain" description="F-box" evidence="1">
    <location>
        <begin position="2"/>
        <end position="48"/>
    </location>
</feature>